<comment type="function">
    <text evidence="12">May act as an oxidative stress mediator by inhibiting thioredoxin activity or by limiting its bioavailability. Interacts with COPS5 and restores COPS5-induced suppression of CDKN1B stability, blocking the COPS5-mediated translocation of CDKN1B from the nucleus to the cytoplasm. Functions as a transcriptional repressor, possibly by acting as a bridge molecule between transcription factors and corepressor complexes, and over-expression will induce G0/G1 cell cycle arrest. Required for the maturation of natural killer cells. Acts as a suppressor of tumor cell growth. Inhibits the proteasomal degradation of DDIT4, and thereby contributes to the inhibition of the mammalian target of rapamycin complex 1 (mTORC1).</text>
</comment>
<evidence type="ECO:0000313" key="16">
    <source>
        <dbReference type="Ensembl" id="ENSSPAP00000007370.1"/>
    </source>
</evidence>
<evidence type="ECO:0000256" key="9">
    <source>
        <dbReference type="ARBA" id="ARBA00023163"/>
    </source>
</evidence>
<dbReference type="GO" id="GO:0007399">
    <property type="term" value="P:nervous system development"/>
    <property type="evidence" value="ECO:0007669"/>
    <property type="project" value="UniProtKB-ARBA"/>
</dbReference>
<accession>A0A3B4ZG47</accession>
<evidence type="ECO:0000256" key="11">
    <source>
        <dbReference type="ARBA" id="ARBA00039479"/>
    </source>
</evidence>
<dbReference type="InterPro" id="IPR011022">
    <property type="entry name" value="Arrestin_C-like"/>
</dbReference>
<organism evidence="16">
    <name type="scientific">Stegastes partitus</name>
    <name type="common">bicolor damselfish</name>
    <dbReference type="NCBI Taxonomy" id="144197"/>
    <lineage>
        <taxon>Eukaryota</taxon>
        <taxon>Metazoa</taxon>
        <taxon>Chordata</taxon>
        <taxon>Craniata</taxon>
        <taxon>Vertebrata</taxon>
        <taxon>Euteleostomi</taxon>
        <taxon>Actinopterygii</taxon>
        <taxon>Neopterygii</taxon>
        <taxon>Teleostei</taxon>
        <taxon>Neoteleostei</taxon>
        <taxon>Acanthomorphata</taxon>
        <taxon>Ovalentaria</taxon>
        <taxon>Pomacentridae</taxon>
        <taxon>Stegastes</taxon>
    </lineage>
</organism>
<evidence type="ECO:0000259" key="15">
    <source>
        <dbReference type="SMART" id="SM01017"/>
    </source>
</evidence>
<evidence type="ECO:0000256" key="2">
    <source>
        <dbReference type="ARBA" id="ARBA00005298"/>
    </source>
</evidence>
<evidence type="ECO:0000256" key="12">
    <source>
        <dbReference type="ARBA" id="ARBA00045565"/>
    </source>
</evidence>
<dbReference type="PANTHER" id="PTHR11188">
    <property type="entry name" value="ARRESTIN DOMAIN CONTAINING PROTEIN"/>
    <property type="match status" value="1"/>
</dbReference>
<dbReference type="GO" id="GO:0031625">
    <property type="term" value="F:ubiquitin protein ligase binding"/>
    <property type="evidence" value="ECO:0007669"/>
    <property type="project" value="TreeGrafter"/>
</dbReference>
<evidence type="ECO:0000256" key="14">
    <source>
        <dbReference type="SAM" id="MobiDB-lite"/>
    </source>
</evidence>
<keyword evidence="9" id="KW-0804">Transcription</keyword>
<dbReference type="PANTHER" id="PTHR11188:SF14">
    <property type="entry name" value="THIOREDOXIN-INTERACTING PROTEIN"/>
    <property type="match status" value="1"/>
</dbReference>
<dbReference type="GO" id="GO:0015031">
    <property type="term" value="P:protein transport"/>
    <property type="evidence" value="ECO:0007669"/>
    <property type="project" value="TreeGrafter"/>
</dbReference>
<evidence type="ECO:0000256" key="6">
    <source>
        <dbReference type="ARBA" id="ARBA00022843"/>
    </source>
</evidence>
<keyword evidence="8" id="KW-1015">Disulfide bond</keyword>
<dbReference type="InterPro" id="IPR050357">
    <property type="entry name" value="Arrestin_domain-protein"/>
</dbReference>
<dbReference type="GO" id="GO:0005737">
    <property type="term" value="C:cytoplasm"/>
    <property type="evidence" value="ECO:0007669"/>
    <property type="project" value="UniProtKB-SubCell"/>
</dbReference>
<evidence type="ECO:0000256" key="5">
    <source>
        <dbReference type="ARBA" id="ARBA00022553"/>
    </source>
</evidence>
<keyword evidence="6" id="KW-0832">Ubl conjugation</keyword>
<feature type="domain" description="Arrestin C-terminal-like" evidence="15">
    <location>
        <begin position="242"/>
        <end position="369"/>
    </location>
</feature>
<evidence type="ECO:0000256" key="8">
    <source>
        <dbReference type="ARBA" id="ARBA00023157"/>
    </source>
</evidence>
<evidence type="ECO:0000256" key="4">
    <source>
        <dbReference type="ARBA" id="ARBA00022499"/>
    </source>
</evidence>
<dbReference type="SMART" id="SM01017">
    <property type="entry name" value="Arrestin_C"/>
    <property type="match status" value="1"/>
</dbReference>
<dbReference type="STRING" id="144197.ENSSPAP00000007370"/>
<dbReference type="GeneTree" id="ENSGT00940000158522"/>
<dbReference type="Gene3D" id="2.60.40.640">
    <property type="match status" value="2"/>
</dbReference>
<evidence type="ECO:0000256" key="1">
    <source>
        <dbReference type="ARBA" id="ARBA00004496"/>
    </source>
</evidence>
<dbReference type="AlphaFoldDB" id="A0A3B4ZG47"/>
<protein>
    <recommendedName>
        <fullName evidence="11">Thioredoxin-interacting protein</fullName>
    </recommendedName>
</protein>
<dbReference type="InterPro" id="IPR011021">
    <property type="entry name" value="Arrestin-like_N"/>
</dbReference>
<feature type="region of interest" description="Disordered" evidence="14">
    <location>
        <begin position="1"/>
        <end position="21"/>
    </location>
</feature>
<dbReference type="Ensembl" id="ENSSPAT00000007510.1">
    <property type="protein sequence ID" value="ENSSPAP00000007370.1"/>
    <property type="gene ID" value="ENSSPAG00000005640.1"/>
</dbReference>
<dbReference type="Pfam" id="PF00339">
    <property type="entry name" value="Arrestin_N"/>
    <property type="match status" value="1"/>
</dbReference>
<keyword evidence="4" id="KW-1017">Isopeptide bond</keyword>
<dbReference type="InterPro" id="IPR014756">
    <property type="entry name" value="Ig_E-set"/>
</dbReference>
<evidence type="ECO:0000256" key="10">
    <source>
        <dbReference type="ARBA" id="ARBA00023306"/>
    </source>
</evidence>
<dbReference type="SUPFAM" id="SSF81296">
    <property type="entry name" value="E set domains"/>
    <property type="match status" value="2"/>
</dbReference>
<name>A0A3B4ZG47_9TELE</name>
<sequence length="461" mass="51083">MPSSRAAHAQQSSSYKTSPVPLFTPETSGSCCFLHEPSVLSGLIGKLHGCIHDISFCSAYWLAAIMVAMTKRVKTFQIVLSDPTKTFYCGGDRVSGRIEVEVHEVTRVSAVKVLGLGCAKVEYAKGKQRCRQEAEYLRYEETLRLNDQPTDSDGSVVLRPGNKYEYTFGFELPQQGQLVSSYKGKFGYVHYYVKAKLERPQQPTLECKKPFEVEEPLDVNTPDLLSPTGGMKEKKVTCMFIPDGQVSLNAKIDRRGFCEGEDICINAKFENTCSRIVVPKAAIIAKHTYQANGRTKVFRQKLSSVRGNHIISGMCDAWQGKTIRVPKIKPSMLGCNIIRVEYALMIYVHIPGSEKLILELPLVIGTAGLGSRSNSVSSQEGSVSNSSQSWVSLRMLSDPPSYCDITRDCRLDQPLTPLLDDFDGEESPIFMNAPAFPFPPPPAYTEAEEEYSGNARMLPVC</sequence>
<reference evidence="16" key="1">
    <citation type="submission" date="2023-09" db="UniProtKB">
        <authorList>
            <consortium name="Ensembl"/>
        </authorList>
    </citation>
    <scope>IDENTIFICATION</scope>
</reference>
<dbReference type="Pfam" id="PF02752">
    <property type="entry name" value="Arrestin_C"/>
    <property type="match status" value="1"/>
</dbReference>
<comment type="subcellular location">
    <subcellularLocation>
        <location evidence="1">Cytoplasm</location>
    </subcellularLocation>
</comment>
<keyword evidence="3" id="KW-0963">Cytoplasm</keyword>
<evidence type="ECO:0000256" key="7">
    <source>
        <dbReference type="ARBA" id="ARBA00023015"/>
    </source>
</evidence>
<keyword evidence="10" id="KW-0131">Cell cycle</keyword>
<feature type="compositionally biased region" description="Low complexity" evidence="14">
    <location>
        <begin position="1"/>
        <end position="14"/>
    </location>
</feature>
<keyword evidence="5" id="KW-0597">Phosphoprotein</keyword>
<comment type="subunit">
    <text evidence="13">Homodimer; disulfide-linked. Interacts with TXN/thioredoxin through its redox-active site. Interacts with transcriptional repressors ZBTB16, ZBTB32 and HDAC1. Interacts with DDIT4.</text>
</comment>
<keyword evidence="7" id="KW-0805">Transcription regulation</keyword>
<comment type="similarity">
    <text evidence="2">Belongs to the arrestin family.</text>
</comment>
<proteinExistence type="inferred from homology"/>
<evidence type="ECO:0000256" key="3">
    <source>
        <dbReference type="ARBA" id="ARBA00022490"/>
    </source>
</evidence>
<dbReference type="InterPro" id="IPR014752">
    <property type="entry name" value="Arrestin-like_C"/>
</dbReference>
<evidence type="ECO:0000256" key="13">
    <source>
        <dbReference type="ARBA" id="ARBA00046869"/>
    </source>
</evidence>